<evidence type="ECO:0000256" key="6">
    <source>
        <dbReference type="RuleBase" id="RU003355"/>
    </source>
</evidence>
<dbReference type="GO" id="GO:0006508">
    <property type="term" value="P:proteolysis"/>
    <property type="evidence" value="ECO:0007669"/>
    <property type="project" value="UniProtKB-KW"/>
</dbReference>
<sequence length="396" mass="40501">MGVTAALAALAFGVAFPSSAAAAEGQIREANAADSVAGSYIVHFRDSAVLGADQVAQSAQRIVARHGGTVSHVYDAVGGFALEADEAAAKRIAAEPSVEFVEQDKIVKATDVQNNPVWGLDRIDQRNLPLDKKYNYPGSAGAGVTVYVVDTGVDVNHSEFRGRAKHGYDFIDNDSVAQDCNGHGTHVAGTIAGSTYGVAKKAKVVGVRVLDCSGYSRGSSIVSGLNWVARNAQKPAVVNMSLAGSASDSMDRATRAVINAGVTVAVAAGNDNRDACNVSPARVREAITVAASDSADKRSIWRAPNVASNYGRCVDLFAPGSNVLSAKPGGGTATMGGTSMASPHVAGAAALYLGLSGNAGKSPAQVADAILADTTPNKISDVKGSPNKLLHVGSRR</sequence>
<evidence type="ECO:0000256" key="5">
    <source>
        <dbReference type="PROSITE-ProRule" id="PRU01240"/>
    </source>
</evidence>
<dbReference type="GO" id="GO:0004252">
    <property type="term" value="F:serine-type endopeptidase activity"/>
    <property type="evidence" value="ECO:0007669"/>
    <property type="project" value="UniProtKB-UniRule"/>
</dbReference>
<dbReference type="InterPro" id="IPR022398">
    <property type="entry name" value="Peptidase_S8_His-AS"/>
</dbReference>
<accession>A0A1M5DR42</accession>
<feature type="active site" description="Charge relay system" evidence="5">
    <location>
        <position position="183"/>
    </location>
</feature>
<dbReference type="InterPro" id="IPR023828">
    <property type="entry name" value="Peptidase_S8_Ser-AS"/>
</dbReference>
<dbReference type="PROSITE" id="PS00138">
    <property type="entry name" value="SUBTILASE_SER"/>
    <property type="match status" value="1"/>
</dbReference>
<dbReference type="InterPro" id="IPR037045">
    <property type="entry name" value="S8pro/Inhibitor_I9_sf"/>
</dbReference>
<evidence type="ECO:0000259" key="8">
    <source>
        <dbReference type="Pfam" id="PF00082"/>
    </source>
</evidence>
<evidence type="ECO:0000313" key="11">
    <source>
        <dbReference type="Proteomes" id="UP000184501"/>
    </source>
</evidence>
<proteinExistence type="inferred from homology"/>
<dbReference type="PANTHER" id="PTHR43806">
    <property type="entry name" value="PEPTIDASE S8"/>
    <property type="match status" value="1"/>
</dbReference>
<dbReference type="Pfam" id="PF00082">
    <property type="entry name" value="Peptidase_S8"/>
    <property type="match status" value="1"/>
</dbReference>
<dbReference type="InterPro" id="IPR010259">
    <property type="entry name" value="S8pro/Inhibitor_I9"/>
</dbReference>
<dbReference type="InterPro" id="IPR015500">
    <property type="entry name" value="Peptidase_S8_subtilisin-rel"/>
</dbReference>
<dbReference type="InterPro" id="IPR000209">
    <property type="entry name" value="Peptidase_S8/S53_dom"/>
</dbReference>
<evidence type="ECO:0000256" key="1">
    <source>
        <dbReference type="ARBA" id="ARBA00011073"/>
    </source>
</evidence>
<dbReference type="InterPro" id="IPR036852">
    <property type="entry name" value="Peptidase_S8/S53_dom_sf"/>
</dbReference>
<keyword evidence="3 5" id="KW-0378">Hydrolase</keyword>
<dbReference type="Proteomes" id="UP000184501">
    <property type="component" value="Unassembled WGS sequence"/>
</dbReference>
<feature type="domain" description="Inhibitor I9" evidence="9">
    <location>
        <begin position="39"/>
        <end position="109"/>
    </location>
</feature>
<feature type="active site" description="Charge relay system" evidence="5">
    <location>
        <position position="150"/>
    </location>
</feature>
<keyword evidence="7" id="KW-0732">Signal</keyword>
<dbReference type="PRINTS" id="PR00723">
    <property type="entry name" value="SUBTILISIN"/>
</dbReference>
<feature type="domain" description="Peptidase S8/S53" evidence="8">
    <location>
        <begin position="141"/>
        <end position="374"/>
    </location>
</feature>
<feature type="chain" id="PRO_5012386616" evidence="7">
    <location>
        <begin position="23"/>
        <end position="396"/>
    </location>
</feature>
<dbReference type="InterPro" id="IPR034193">
    <property type="entry name" value="PCSK9_ProteinaseK-like"/>
</dbReference>
<evidence type="ECO:0000313" key="10">
    <source>
        <dbReference type="EMBL" id="SHF69498.1"/>
    </source>
</evidence>
<evidence type="ECO:0000256" key="4">
    <source>
        <dbReference type="ARBA" id="ARBA00022825"/>
    </source>
</evidence>
<protein>
    <submittedName>
        <fullName evidence="10">Peptidase inhibitor I9</fullName>
    </submittedName>
</protein>
<feature type="signal peptide" evidence="7">
    <location>
        <begin position="1"/>
        <end position="22"/>
    </location>
</feature>
<feature type="active site" description="Charge relay system" evidence="5">
    <location>
        <position position="339"/>
    </location>
</feature>
<evidence type="ECO:0000256" key="2">
    <source>
        <dbReference type="ARBA" id="ARBA00022670"/>
    </source>
</evidence>
<dbReference type="EMBL" id="FQVN01000004">
    <property type="protein sequence ID" value="SHF69498.1"/>
    <property type="molecule type" value="Genomic_DNA"/>
</dbReference>
<evidence type="ECO:0000259" key="9">
    <source>
        <dbReference type="Pfam" id="PF05922"/>
    </source>
</evidence>
<dbReference type="PROSITE" id="PS51892">
    <property type="entry name" value="SUBTILASE"/>
    <property type="match status" value="1"/>
</dbReference>
<dbReference type="PANTHER" id="PTHR43806:SF11">
    <property type="entry name" value="CEREVISIN-RELATED"/>
    <property type="match status" value="1"/>
</dbReference>
<comment type="similarity">
    <text evidence="1 5 6">Belongs to the peptidase S8 family.</text>
</comment>
<dbReference type="SUPFAM" id="SSF54897">
    <property type="entry name" value="Protease propeptides/inhibitors"/>
    <property type="match status" value="1"/>
</dbReference>
<keyword evidence="2 5" id="KW-0645">Protease</keyword>
<dbReference type="PROSITE" id="PS00136">
    <property type="entry name" value="SUBTILASE_ASP"/>
    <property type="match status" value="1"/>
</dbReference>
<dbReference type="SUPFAM" id="SSF52743">
    <property type="entry name" value="Subtilisin-like"/>
    <property type="match status" value="1"/>
</dbReference>
<dbReference type="InterPro" id="IPR023827">
    <property type="entry name" value="Peptidase_S8_Asp-AS"/>
</dbReference>
<dbReference type="Gene3D" id="3.40.50.200">
    <property type="entry name" value="Peptidase S8/S53 domain"/>
    <property type="match status" value="1"/>
</dbReference>
<evidence type="ECO:0000256" key="3">
    <source>
        <dbReference type="ARBA" id="ARBA00022801"/>
    </source>
</evidence>
<reference evidence="10 11" key="1">
    <citation type="submission" date="2016-11" db="EMBL/GenBank/DDBJ databases">
        <authorList>
            <person name="Jaros S."/>
            <person name="Januszkiewicz K."/>
            <person name="Wedrychowicz H."/>
        </authorList>
    </citation>
    <scope>NUCLEOTIDE SEQUENCE [LARGE SCALE GENOMIC DNA]</scope>
    <source>
        <strain evidence="10 11">DSM 44523</strain>
    </source>
</reference>
<evidence type="ECO:0000256" key="7">
    <source>
        <dbReference type="SAM" id="SignalP"/>
    </source>
</evidence>
<dbReference type="InterPro" id="IPR050131">
    <property type="entry name" value="Peptidase_S8_subtilisin-like"/>
</dbReference>
<keyword evidence="4 5" id="KW-0720">Serine protease</keyword>
<dbReference type="GO" id="GO:0005615">
    <property type="term" value="C:extracellular space"/>
    <property type="evidence" value="ECO:0007669"/>
    <property type="project" value="TreeGrafter"/>
</dbReference>
<dbReference type="RefSeq" id="WP_234995746.1">
    <property type="nucleotide sequence ID" value="NZ_FQVN01000004.1"/>
</dbReference>
<organism evidence="10 11">
    <name type="scientific">Streptoalloteichus hindustanus</name>
    <dbReference type="NCBI Taxonomy" id="2017"/>
    <lineage>
        <taxon>Bacteria</taxon>
        <taxon>Bacillati</taxon>
        <taxon>Actinomycetota</taxon>
        <taxon>Actinomycetes</taxon>
        <taxon>Pseudonocardiales</taxon>
        <taxon>Pseudonocardiaceae</taxon>
        <taxon>Streptoalloteichus</taxon>
    </lineage>
</organism>
<dbReference type="Pfam" id="PF05922">
    <property type="entry name" value="Inhibitor_I9"/>
    <property type="match status" value="1"/>
</dbReference>
<keyword evidence="11" id="KW-1185">Reference proteome</keyword>
<gene>
    <name evidence="10" type="ORF">SAMN05444320_104571</name>
</gene>
<dbReference type="FunFam" id="3.40.50.200:FF:000014">
    <property type="entry name" value="Proteinase K"/>
    <property type="match status" value="1"/>
</dbReference>
<name>A0A1M5DR42_STRHI</name>
<dbReference type="AlphaFoldDB" id="A0A1M5DR42"/>
<dbReference type="Gene3D" id="3.30.70.80">
    <property type="entry name" value="Peptidase S8 propeptide/proteinase inhibitor I9"/>
    <property type="match status" value="1"/>
</dbReference>
<dbReference type="STRING" id="2017.SAMN05444320_104571"/>
<dbReference type="CDD" id="cd04077">
    <property type="entry name" value="Peptidases_S8_PCSK9_ProteinaseK_like"/>
    <property type="match status" value="1"/>
</dbReference>
<dbReference type="PROSITE" id="PS00137">
    <property type="entry name" value="SUBTILASE_HIS"/>
    <property type="match status" value="1"/>
</dbReference>